<gene>
    <name evidence="2" type="ORF">BOX15_Mlig003879g2</name>
</gene>
<sequence>MQRARRSSIVSTSSGSSNAGSHRRRSSVSSLNLPTQPPTQAAHCRPFLTQRRRGSQQQQQQQQQQQHPDSLSSISESDKPTLELAAYASEEFVNAMREAAASKFTVVPSRQLPPHLRRMSEPLVGGRRQSTSLASERRHSVHELVDGPPVAFLSKKSHFGSADSGHLSSFAELDEALESDAMAEVEAAETARETARSLWQQPASSTTATVGSQLSENASTATIGGAGGGSSRGQRRKVSIDSAVCM</sequence>
<evidence type="ECO:0000256" key="1">
    <source>
        <dbReference type="SAM" id="MobiDB-lite"/>
    </source>
</evidence>
<dbReference type="EMBL" id="NIVC01000892">
    <property type="protein sequence ID" value="PAA75276.1"/>
    <property type="molecule type" value="Genomic_DNA"/>
</dbReference>
<keyword evidence="3" id="KW-1185">Reference proteome</keyword>
<feature type="compositionally biased region" description="Low complexity" evidence="1">
    <location>
        <begin position="56"/>
        <end position="66"/>
    </location>
</feature>
<evidence type="ECO:0000313" key="2">
    <source>
        <dbReference type="EMBL" id="PAA75276.1"/>
    </source>
</evidence>
<protein>
    <submittedName>
        <fullName evidence="2">Uncharacterized protein</fullName>
    </submittedName>
</protein>
<dbReference type="AlphaFoldDB" id="A0A267FNC2"/>
<organism evidence="2 3">
    <name type="scientific">Macrostomum lignano</name>
    <dbReference type="NCBI Taxonomy" id="282301"/>
    <lineage>
        <taxon>Eukaryota</taxon>
        <taxon>Metazoa</taxon>
        <taxon>Spiralia</taxon>
        <taxon>Lophotrochozoa</taxon>
        <taxon>Platyhelminthes</taxon>
        <taxon>Rhabditophora</taxon>
        <taxon>Macrostomorpha</taxon>
        <taxon>Macrostomida</taxon>
        <taxon>Macrostomidae</taxon>
        <taxon>Macrostomum</taxon>
    </lineage>
</organism>
<name>A0A267FNC2_9PLAT</name>
<feature type="compositionally biased region" description="Polar residues" evidence="1">
    <location>
        <begin position="197"/>
        <end position="217"/>
    </location>
</feature>
<dbReference type="Proteomes" id="UP000215902">
    <property type="component" value="Unassembled WGS sequence"/>
</dbReference>
<accession>A0A267FNC2</accession>
<feature type="region of interest" description="Disordered" evidence="1">
    <location>
        <begin position="190"/>
        <end position="242"/>
    </location>
</feature>
<evidence type="ECO:0000313" key="3">
    <source>
        <dbReference type="Proteomes" id="UP000215902"/>
    </source>
</evidence>
<feature type="region of interest" description="Disordered" evidence="1">
    <location>
        <begin position="1"/>
        <end position="76"/>
    </location>
</feature>
<comment type="caution">
    <text evidence="2">The sequence shown here is derived from an EMBL/GenBank/DDBJ whole genome shotgun (WGS) entry which is preliminary data.</text>
</comment>
<reference evidence="2 3" key="1">
    <citation type="submission" date="2017-06" db="EMBL/GenBank/DDBJ databases">
        <title>A platform for efficient transgenesis in Macrostomum lignano, a flatworm model organism for stem cell research.</title>
        <authorList>
            <person name="Berezikov E."/>
        </authorList>
    </citation>
    <scope>NUCLEOTIDE SEQUENCE [LARGE SCALE GENOMIC DNA]</scope>
    <source>
        <strain evidence="2">DV1</strain>
        <tissue evidence="2">Whole organism</tissue>
    </source>
</reference>
<proteinExistence type="predicted"/>
<feature type="compositionally biased region" description="Low complexity" evidence="1">
    <location>
        <begin position="7"/>
        <end position="20"/>
    </location>
</feature>